<evidence type="ECO:0000259" key="1">
    <source>
        <dbReference type="Pfam" id="PF20150"/>
    </source>
</evidence>
<dbReference type="AlphaFoldDB" id="A0A2J6QEI4"/>
<dbReference type="OrthoDB" id="3550357at2759"/>
<feature type="domain" description="2EXR" evidence="1">
    <location>
        <begin position="79"/>
        <end position="164"/>
    </location>
</feature>
<reference evidence="2 3" key="1">
    <citation type="submission" date="2016-05" db="EMBL/GenBank/DDBJ databases">
        <title>A degradative enzymes factory behind the ericoid mycorrhizal symbiosis.</title>
        <authorList>
            <consortium name="DOE Joint Genome Institute"/>
            <person name="Martino E."/>
            <person name="Morin E."/>
            <person name="Grelet G."/>
            <person name="Kuo A."/>
            <person name="Kohler A."/>
            <person name="Daghino S."/>
            <person name="Barry K."/>
            <person name="Choi C."/>
            <person name="Cichocki N."/>
            <person name="Clum A."/>
            <person name="Copeland A."/>
            <person name="Hainaut M."/>
            <person name="Haridas S."/>
            <person name="Labutti K."/>
            <person name="Lindquist E."/>
            <person name="Lipzen A."/>
            <person name="Khouja H.-R."/>
            <person name="Murat C."/>
            <person name="Ohm R."/>
            <person name="Olson A."/>
            <person name="Spatafora J."/>
            <person name="Veneault-Fourrey C."/>
            <person name="Henrissat B."/>
            <person name="Grigoriev I."/>
            <person name="Martin F."/>
            <person name="Perotto S."/>
        </authorList>
    </citation>
    <scope>NUCLEOTIDE SEQUENCE [LARGE SCALE GENOMIC DNA]</scope>
    <source>
        <strain evidence="2 3">UAMH 7357</strain>
    </source>
</reference>
<name>A0A2J6QEI4_9HELO</name>
<organism evidence="2 3">
    <name type="scientific">Hyaloscypha hepaticicola</name>
    <dbReference type="NCBI Taxonomy" id="2082293"/>
    <lineage>
        <taxon>Eukaryota</taxon>
        <taxon>Fungi</taxon>
        <taxon>Dikarya</taxon>
        <taxon>Ascomycota</taxon>
        <taxon>Pezizomycotina</taxon>
        <taxon>Leotiomycetes</taxon>
        <taxon>Helotiales</taxon>
        <taxon>Hyaloscyphaceae</taxon>
        <taxon>Hyaloscypha</taxon>
    </lineage>
</organism>
<dbReference type="PANTHER" id="PTHR35910:SF6">
    <property type="entry name" value="2EXR DOMAIN-CONTAINING PROTEIN"/>
    <property type="match status" value="1"/>
</dbReference>
<evidence type="ECO:0000313" key="3">
    <source>
        <dbReference type="Proteomes" id="UP000235672"/>
    </source>
</evidence>
<dbReference type="Pfam" id="PF20150">
    <property type="entry name" value="2EXR"/>
    <property type="match status" value="1"/>
</dbReference>
<dbReference type="EMBL" id="KZ613472">
    <property type="protein sequence ID" value="PMD24685.1"/>
    <property type="molecule type" value="Genomic_DNA"/>
</dbReference>
<protein>
    <recommendedName>
        <fullName evidence="1">2EXR domain-containing protein</fullName>
    </recommendedName>
</protein>
<dbReference type="InterPro" id="IPR045518">
    <property type="entry name" value="2EXR"/>
</dbReference>
<dbReference type="PANTHER" id="PTHR35910">
    <property type="entry name" value="2EXR DOMAIN-CONTAINING PROTEIN"/>
    <property type="match status" value="1"/>
</dbReference>
<proteinExistence type="predicted"/>
<keyword evidence="3" id="KW-1185">Reference proteome</keyword>
<evidence type="ECO:0000313" key="2">
    <source>
        <dbReference type="EMBL" id="PMD24685.1"/>
    </source>
</evidence>
<dbReference type="Proteomes" id="UP000235672">
    <property type="component" value="Unassembled WGS sequence"/>
</dbReference>
<accession>A0A2J6QEI4</accession>
<sequence>MATTTLPNVQVDPTSDFPTQESLLTFDLFGTTTVLKLAPISPASQYHLGTLFGHGEVATGKWTIQSHVKPTNQNHEEGFTLYNNLPAELQVAIWKFHIAHPKKLVLKLIPDGDKIHIEHKSAVPVSLQINREIRNDSFRIHGITELKYQSSSTGVFLNPGMDMLVIDSEDAEDISPQYLEDLARESGILEDIKCIAISLWLYDFDDWLKSFKNYTSLELLLIVISRPPNIHTGYTEENTLSRQGEVLFELFDTNASTSECDWLQIPRIHKENGRFERKHTNRLRDLYLQLARTGDITPHIRFSMSPAIQPNYVLLFVEIERESKITISLDISLQYFPTAFGVDGEQGEGDVFAIEKSIL</sequence>
<gene>
    <name evidence="2" type="ORF">NA56DRAFT_741303</name>
</gene>